<sequence>MASFQSTSHLIHTILCFSVVFFCSNKVYGAFDSESLSSFQNAAGAFPFSIYPNSLGALSDPTILFINRSPFGAGSINRKFGLRSLMESLFVVGGNFRNLGLGLGLSRFGNSTYQETQISILGAKSYKELVHLGISLNMYQLSISHYGQAQAIGSKVGVRYAMGTHVETMMSLLNVNRPVIGQSKEKLPQIISAGILVRPNDKIIGQASFVQDTEFPISVRFGMIYKLLDQIDIAVGKVQQPNIFTTGGCINWKEFRIEFSCLSYANLGFITYQTGISYTHIP</sequence>
<accession>A0A381NBN1</accession>
<evidence type="ECO:0000313" key="1">
    <source>
        <dbReference type="EMBL" id="SUZ51992.1"/>
    </source>
</evidence>
<gene>
    <name evidence="1" type="ORF">METZ01_LOCUS4846</name>
</gene>
<evidence type="ECO:0008006" key="2">
    <source>
        <dbReference type="Google" id="ProtNLM"/>
    </source>
</evidence>
<reference evidence="1" key="1">
    <citation type="submission" date="2018-05" db="EMBL/GenBank/DDBJ databases">
        <authorList>
            <person name="Lanie J.A."/>
            <person name="Ng W.-L."/>
            <person name="Kazmierczak K.M."/>
            <person name="Andrzejewski T.M."/>
            <person name="Davidsen T.M."/>
            <person name="Wayne K.J."/>
            <person name="Tettelin H."/>
            <person name="Glass J.I."/>
            <person name="Rusch D."/>
            <person name="Podicherti R."/>
            <person name="Tsui H.-C.T."/>
            <person name="Winkler M.E."/>
        </authorList>
    </citation>
    <scope>NUCLEOTIDE SEQUENCE</scope>
</reference>
<protein>
    <recommendedName>
        <fullName evidence="2">DUF5723 domain-containing protein</fullName>
    </recommendedName>
</protein>
<organism evidence="1">
    <name type="scientific">marine metagenome</name>
    <dbReference type="NCBI Taxonomy" id="408172"/>
    <lineage>
        <taxon>unclassified sequences</taxon>
        <taxon>metagenomes</taxon>
        <taxon>ecological metagenomes</taxon>
    </lineage>
</organism>
<proteinExistence type="predicted"/>
<dbReference type="EMBL" id="UINC01000251">
    <property type="protein sequence ID" value="SUZ51992.1"/>
    <property type="molecule type" value="Genomic_DNA"/>
</dbReference>
<name>A0A381NBN1_9ZZZZ</name>
<dbReference type="AlphaFoldDB" id="A0A381NBN1"/>